<evidence type="ECO:0000256" key="2">
    <source>
        <dbReference type="ARBA" id="ARBA00022723"/>
    </source>
</evidence>
<evidence type="ECO:0000256" key="4">
    <source>
        <dbReference type="ARBA" id="ARBA00022833"/>
    </source>
</evidence>
<name>A0A1Z1WD25_9ACTN</name>
<keyword evidence="3" id="KW-0378">Hydrolase</keyword>
<keyword evidence="4" id="KW-0862">Zinc</keyword>
<dbReference type="EMBL" id="CP021748">
    <property type="protein sequence ID" value="ARX84344.1"/>
    <property type="molecule type" value="Genomic_DNA"/>
</dbReference>
<sequence>MRRSKADARLMEGGVMERLMLGDVEVLRVEELCGRFGSGRVLVPDCPPEVWDAHRKWLEPDFWEPEDDQVVGVVQTWVLRSEGRTILVDTGVGNGRRRPGSPHFDQLETDYLGRLAAVGVRPEDVDVVVNTHLHGDHVGWNTRAEGDSWVPTFPNASYLMPAADHAYFSPEGAAARPVPRDDAGRARREEQRNIFADSVEPVVRAGQAVLWEGGHRVDGHLTLEPAPGHTPGSAVLRLASGADRAVFVGDLLHTPVQILEPECSSCLCEDPVGAAASRRRVLERAADEGELFVPAHFGGSGVAEVWREGGKFGIRGWGEQGSGAGSGRGSGVGA</sequence>
<dbReference type="STRING" id="67267.GCA_000716675_05071"/>
<dbReference type="PANTHER" id="PTHR42978:SF6">
    <property type="entry name" value="QUORUM-QUENCHING LACTONASE YTNP-RELATED"/>
    <property type="match status" value="1"/>
</dbReference>
<dbReference type="CDD" id="cd16277">
    <property type="entry name" value="metallo-hydrolase-like_MBL-fold"/>
    <property type="match status" value="1"/>
</dbReference>
<dbReference type="eggNOG" id="COG0491">
    <property type="taxonomic scope" value="Bacteria"/>
</dbReference>
<feature type="domain" description="Metallo-beta-lactamase" evidence="5">
    <location>
        <begin position="73"/>
        <end position="296"/>
    </location>
</feature>
<proteinExistence type="inferred from homology"/>
<dbReference type="AlphaFoldDB" id="A0A1Z1WD25"/>
<organism evidence="6 7">
    <name type="scientific">Streptomyces alboflavus</name>
    <dbReference type="NCBI Taxonomy" id="67267"/>
    <lineage>
        <taxon>Bacteria</taxon>
        <taxon>Bacillati</taxon>
        <taxon>Actinomycetota</taxon>
        <taxon>Actinomycetes</taxon>
        <taxon>Kitasatosporales</taxon>
        <taxon>Streptomycetaceae</taxon>
        <taxon>Streptomyces</taxon>
    </lineage>
</organism>
<dbReference type="KEGG" id="salf:SMD44_03782"/>
<evidence type="ECO:0000256" key="1">
    <source>
        <dbReference type="ARBA" id="ARBA00007749"/>
    </source>
</evidence>
<dbReference type="InterPro" id="IPR036866">
    <property type="entry name" value="RibonucZ/Hydroxyglut_hydro"/>
</dbReference>
<reference evidence="6 7" key="1">
    <citation type="submission" date="2017-05" db="EMBL/GenBank/DDBJ databases">
        <title>Streptomyces alboflavus Genome sequencing and assembly.</title>
        <authorList>
            <person name="Wang Y."/>
            <person name="Du B."/>
            <person name="Ding Y."/>
            <person name="Liu H."/>
            <person name="Hou Q."/>
            <person name="Liu K."/>
            <person name="Wang C."/>
            <person name="Yao L."/>
        </authorList>
    </citation>
    <scope>NUCLEOTIDE SEQUENCE [LARGE SCALE GENOMIC DNA]</scope>
    <source>
        <strain evidence="6 7">MDJK44</strain>
    </source>
</reference>
<dbReference type="InterPro" id="IPR001279">
    <property type="entry name" value="Metallo-B-lactamas"/>
</dbReference>
<dbReference type="Pfam" id="PF00753">
    <property type="entry name" value="Lactamase_B"/>
    <property type="match status" value="1"/>
</dbReference>
<comment type="similarity">
    <text evidence="1">Belongs to the metallo-beta-lactamase superfamily.</text>
</comment>
<accession>A0A1Z1WD25</accession>
<keyword evidence="2" id="KW-0479">Metal-binding</keyword>
<dbReference type="GO" id="GO:0046872">
    <property type="term" value="F:metal ion binding"/>
    <property type="evidence" value="ECO:0007669"/>
    <property type="project" value="UniProtKB-KW"/>
</dbReference>
<dbReference type="Proteomes" id="UP000195880">
    <property type="component" value="Chromosome"/>
</dbReference>
<evidence type="ECO:0000259" key="5">
    <source>
        <dbReference type="SMART" id="SM00849"/>
    </source>
</evidence>
<dbReference type="GO" id="GO:0016787">
    <property type="term" value="F:hydrolase activity"/>
    <property type="evidence" value="ECO:0007669"/>
    <property type="project" value="UniProtKB-KW"/>
</dbReference>
<dbReference type="Gene3D" id="3.60.15.10">
    <property type="entry name" value="Ribonuclease Z/Hydroxyacylglutathione hydrolase-like"/>
    <property type="match status" value="1"/>
</dbReference>
<gene>
    <name evidence="6" type="ORF">SMD44_03782</name>
</gene>
<keyword evidence="7" id="KW-1185">Reference proteome</keyword>
<evidence type="ECO:0000256" key="3">
    <source>
        <dbReference type="ARBA" id="ARBA00022801"/>
    </source>
</evidence>
<dbReference type="PANTHER" id="PTHR42978">
    <property type="entry name" value="QUORUM-QUENCHING LACTONASE YTNP-RELATED-RELATED"/>
    <property type="match status" value="1"/>
</dbReference>
<dbReference type="SMART" id="SM00849">
    <property type="entry name" value="Lactamase_B"/>
    <property type="match status" value="1"/>
</dbReference>
<evidence type="ECO:0000313" key="7">
    <source>
        <dbReference type="Proteomes" id="UP000195880"/>
    </source>
</evidence>
<protein>
    <recommendedName>
        <fullName evidence="5">Metallo-beta-lactamase domain-containing protein</fullName>
    </recommendedName>
</protein>
<evidence type="ECO:0000313" key="6">
    <source>
        <dbReference type="EMBL" id="ARX84344.1"/>
    </source>
</evidence>
<dbReference type="SUPFAM" id="SSF56281">
    <property type="entry name" value="Metallo-hydrolase/oxidoreductase"/>
    <property type="match status" value="1"/>
</dbReference>
<dbReference type="InterPro" id="IPR051013">
    <property type="entry name" value="MBL_superfamily_lactonases"/>
</dbReference>